<reference evidence="8 9" key="3">
    <citation type="submission" date="2021-02" db="EMBL/GenBank/DDBJ databases">
        <authorList>
            <person name="Merkel A.Y."/>
        </authorList>
    </citation>
    <scope>NUCLEOTIDE SEQUENCE [LARGE SCALE GENOMIC DNA]</scope>
    <source>
        <strain evidence="8 9">T05b</strain>
    </source>
</reference>
<dbReference type="EMBL" id="JAFHKK010000027">
    <property type="protein sequence ID" value="MBN2965217.1"/>
    <property type="molecule type" value="Genomic_DNA"/>
</dbReference>
<reference evidence="8 9" key="2">
    <citation type="submission" date="2021-02" db="EMBL/GenBank/DDBJ databases">
        <title>Sulfurospirillum tamanensis sp. nov.</title>
        <authorList>
            <person name="Frolova A."/>
            <person name="Merkel A."/>
            <person name="Slobodkin A."/>
        </authorList>
    </citation>
    <scope>NUCLEOTIDE SEQUENCE [LARGE SCALE GENOMIC DNA]</scope>
    <source>
        <strain evidence="8 9">T05b</strain>
    </source>
</reference>
<feature type="domain" description="Beta-lactamase class A catalytic" evidence="7">
    <location>
        <begin position="41"/>
        <end position="257"/>
    </location>
</feature>
<dbReference type="RefSeq" id="WP_205459762.1">
    <property type="nucleotide sequence ID" value="NZ_JAFHKK010000027.1"/>
</dbReference>
<evidence type="ECO:0000256" key="1">
    <source>
        <dbReference type="ARBA" id="ARBA00001526"/>
    </source>
</evidence>
<dbReference type="InterPro" id="IPR000871">
    <property type="entry name" value="Beta-lactam_class-A"/>
</dbReference>
<evidence type="ECO:0000256" key="5">
    <source>
        <dbReference type="ARBA" id="ARBA00023251"/>
    </source>
</evidence>
<evidence type="ECO:0000313" key="8">
    <source>
        <dbReference type="EMBL" id="MBN2965217.1"/>
    </source>
</evidence>
<proteinExistence type="inferred from homology"/>
<evidence type="ECO:0000259" key="7">
    <source>
        <dbReference type="Pfam" id="PF13354"/>
    </source>
</evidence>
<reference evidence="9" key="1">
    <citation type="submission" date="2021-02" db="EMBL/GenBank/DDBJ databases">
        <title>Sulfurospirillum tamanensis sp. nov.</title>
        <authorList>
            <person name="Merkel A.Y."/>
        </authorList>
    </citation>
    <scope>NUCLEOTIDE SEQUENCE [LARGE SCALE GENOMIC DNA]</scope>
    <source>
        <strain evidence="9">T05b</strain>
    </source>
</reference>
<dbReference type="PRINTS" id="PR00118">
    <property type="entry name" value="BLACTAMASEA"/>
</dbReference>
<dbReference type="SUPFAM" id="SSF56601">
    <property type="entry name" value="beta-lactamase/transpeptidase-like"/>
    <property type="match status" value="1"/>
</dbReference>
<dbReference type="EC" id="3.5.2.6" evidence="3 6"/>
<evidence type="ECO:0000256" key="6">
    <source>
        <dbReference type="RuleBase" id="RU361140"/>
    </source>
</evidence>
<evidence type="ECO:0000256" key="4">
    <source>
        <dbReference type="ARBA" id="ARBA00022801"/>
    </source>
</evidence>
<evidence type="ECO:0000256" key="3">
    <source>
        <dbReference type="ARBA" id="ARBA00012865"/>
    </source>
</evidence>
<dbReference type="PANTHER" id="PTHR35333:SF3">
    <property type="entry name" value="BETA-LACTAMASE-TYPE TRANSPEPTIDASE FOLD CONTAINING PROTEIN"/>
    <property type="match status" value="1"/>
</dbReference>
<dbReference type="Proteomes" id="UP000703590">
    <property type="component" value="Unassembled WGS sequence"/>
</dbReference>
<comment type="catalytic activity">
    <reaction evidence="1 6">
        <text>a beta-lactam + H2O = a substituted beta-amino acid</text>
        <dbReference type="Rhea" id="RHEA:20401"/>
        <dbReference type="ChEBI" id="CHEBI:15377"/>
        <dbReference type="ChEBI" id="CHEBI:35627"/>
        <dbReference type="ChEBI" id="CHEBI:140347"/>
        <dbReference type="EC" id="3.5.2.6"/>
    </reaction>
</comment>
<dbReference type="Gene3D" id="3.40.710.10">
    <property type="entry name" value="DD-peptidase/beta-lactamase superfamily"/>
    <property type="match status" value="1"/>
</dbReference>
<dbReference type="Pfam" id="PF13354">
    <property type="entry name" value="Beta-lactamase2"/>
    <property type="match status" value="1"/>
</dbReference>
<dbReference type="PROSITE" id="PS00146">
    <property type="entry name" value="BETA_LACTAMASE_A"/>
    <property type="match status" value="1"/>
</dbReference>
<name>A0ABS2WU78_9BACT</name>
<dbReference type="InterPro" id="IPR023650">
    <property type="entry name" value="Beta-lactam_class-A_AS"/>
</dbReference>
<protein>
    <recommendedName>
        <fullName evidence="3 6">Beta-lactamase</fullName>
        <ecNumber evidence="3 6">3.5.2.6</ecNumber>
    </recommendedName>
</protein>
<keyword evidence="5 6" id="KW-0046">Antibiotic resistance</keyword>
<dbReference type="PANTHER" id="PTHR35333">
    <property type="entry name" value="BETA-LACTAMASE"/>
    <property type="match status" value="1"/>
</dbReference>
<keyword evidence="4 6" id="KW-0378">Hydrolase</keyword>
<comment type="similarity">
    <text evidence="2 6">Belongs to the class-A beta-lactamase family.</text>
</comment>
<dbReference type="InterPro" id="IPR045155">
    <property type="entry name" value="Beta-lactam_cat"/>
</dbReference>
<dbReference type="InterPro" id="IPR012338">
    <property type="entry name" value="Beta-lactam/transpept-like"/>
</dbReference>
<dbReference type="NCBIfam" id="NF033103">
    <property type="entry name" value="bla_class_A"/>
    <property type="match status" value="1"/>
</dbReference>
<comment type="caution">
    <text evidence="8">The sequence shown here is derived from an EMBL/GenBank/DDBJ whole genome shotgun (WGS) entry which is preliminary data.</text>
</comment>
<evidence type="ECO:0000313" key="9">
    <source>
        <dbReference type="Proteomes" id="UP000703590"/>
    </source>
</evidence>
<keyword evidence="9" id="KW-1185">Reference proteome</keyword>
<organism evidence="8 9">
    <name type="scientific">Sulfurospirillum tamanense</name>
    <dbReference type="NCBI Taxonomy" id="2813362"/>
    <lineage>
        <taxon>Bacteria</taxon>
        <taxon>Pseudomonadati</taxon>
        <taxon>Campylobacterota</taxon>
        <taxon>Epsilonproteobacteria</taxon>
        <taxon>Campylobacterales</taxon>
        <taxon>Sulfurospirillaceae</taxon>
        <taxon>Sulfurospirillum</taxon>
    </lineage>
</organism>
<gene>
    <name evidence="8" type="primary">bla</name>
    <name evidence="8" type="ORF">JWV37_10525</name>
</gene>
<evidence type="ECO:0000256" key="2">
    <source>
        <dbReference type="ARBA" id="ARBA00009009"/>
    </source>
</evidence>
<sequence length="288" mass="32000">MRLIKIALFCFFPLTFVWAAGDNSLILAVKKAEKQLEARVGIAVYDLETMRHWEYRGNERFPLTSTFKTFACGALLWRVDAHEESLGRVVKFGENALVEYSPVTQKFAGKAGMSLFDLCEATLLTSDNSAANFILKEIGGPEAVTSFLRLLGDDITRLDRWETDLNEGTPGDARDTTTPLAMAESFRKLLLEDVLLVESRQQLKQWLVDNQVSAALLRKSVPKDWVVADRTGAGGHGSRSITALMWPPERKPVVVALYLTQTSASFEARNQAIAEIGASIVQALFEKE</sequence>
<accession>A0ABS2WU78</accession>